<dbReference type="AlphaFoldDB" id="A0A918JIY0"/>
<reference evidence="1" key="1">
    <citation type="journal article" date="2014" name="Int. J. Syst. Evol. Microbiol.">
        <title>Complete genome sequence of Corynebacterium casei LMG S-19264T (=DSM 44701T), isolated from a smear-ripened cheese.</title>
        <authorList>
            <consortium name="US DOE Joint Genome Institute (JGI-PGF)"/>
            <person name="Walter F."/>
            <person name="Albersmeier A."/>
            <person name="Kalinowski J."/>
            <person name="Ruckert C."/>
        </authorList>
    </citation>
    <scope>NUCLEOTIDE SEQUENCE</scope>
    <source>
        <strain evidence="1">KCTC 23732</strain>
    </source>
</reference>
<sequence>MNQRPYKMSDPKPWKSIEEQPAILQSGGLQVDNEPIARNYLARIGYYRLNGYWYPMREICNDWKR</sequence>
<comment type="caution">
    <text evidence="1">The sequence shown here is derived from an EMBL/GenBank/DDBJ whole genome shotgun (WGS) entry which is preliminary data.</text>
</comment>
<dbReference type="EMBL" id="BMYS01000004">
    <property type="protein sequence ID" value="GGW81674.1"/>
    <property type="molecule type" value="Genomic_DNA"/>
</dbReference>
<protein>
    <recommendedName>
        <fullName evidence="3">Abortive infection bacteriophage resistance protein</fullName>
    </recommendedName>
</protein>
<proteinExistence type="predicted"/>
<name>A0A918JIY0_9BURK</name>
<dbReference type="Proteomes" id="UP000608345">
    <property type="component" value="Unassembled WGS sequence"/>
</dbReference>
<reference evidence="1" key="2">
    <citation type="submission" date="2020-09" db="EMBL/GenBank/DDBJ databases">
        <authorList>
            <person name="Sun Q."/>
            <person name="Kim S."/>
        </authorList>
    </citation>
    <scope>NUCLEOTIDE SEQUENCE</scope>
    <source>
        <strain evidence="1">KCTC 23732</strain>
    </source>
</reference>
<organism evidence="1 2">
    <name type="scientific">Advenella faeciporci</name>
    <dbReference type="NCBI Taxonomy" id="797535"/>
    <lineage>
        <taxon>Bacteria</taxon>
        <taxon>Pseudomonadati</taxon>
        <taxon>Pseudomonadota</taxon>
        <taxon>Betaproteobacteria</taxon>
        <taxon>Burkholderiales</taxon>
        <taxon>Alcaligenaceae</taxon>
    </lineage>
</organism>
<accession>A0A918JIY0</accession>
<keyword evidence="2" id="KW-1185">Reference proteome</keyword>
<gene>
    <name evidence="1" type="ORF">GCM10011450_09480</name>
</gene>
<evidence type="ECO:0000313" key="1">
    <source>
        <dbReference type="EMBL" id="GGW81674.1"/>
    </source>
</evidence>
<evidence type="ECO:0008006" key="3">
    <source>
        <dbReference type="Google" id="ProtNLM"/>
    </source>
</evidence>
<evidence type="ECO:0000313" key="2">
    <source>
        <dbReference type="Proteomes" id="UP000608345"/>
    </source>
</evidence>